<evidence type="ECO:0000259" key="16">
    <source>
        <dbReference type="PROSITE" id="PS50880"/>
    </source>
</evidence>
<dbReference type="PANTHER" id="PTHR30313:SF2">
    <property type="entry name" value="DNA PRIMASE"/>
    <property type="match status" value="1"/>
</dbReference>
<dbReference type="PIRSF" id="PIRSF002811">
    <property type="entry name" value="DnaG"/>
    <property type="match status" value="1"/>
</dbReference>
<evidence type="ECO:0000256" key="2">
    <source>
        <dbReference type="ARBA" id="ARBA00022515"/>
    </source>
</evidence>
<dbReference type="InterPro" id="IPR006295">
    <property type="entry name" value="DNA_primase_DnaG"/>
</dbReference>
<dbReference type="SUPFAM" id="SSF56731">
    <property type="entry name" value="DNA primase core"/>
    <property type="match status" value="1"/>
</dbReference>
<dbReference type="InterPro" id="IPR019475">
    <property type="entry name" value="DNA_primase_DnaB-bd"/>
</dbReference>
<dbReference type="HAMAP" id="MF_00974">
    <property type="entry name" value="DNA_primase_DnaG"/>
    <property type="match status" value="1"/>
</dbReference>
<organism evidence="17 18">
    <name type="scientific">Azomonas agilis</name>
    <dbReference type="NCBI Taxonomy" id="116849"/>
    <lineage>
        <taxon>Bacteria</taxon>
        <taxon>Pseudomonadati</taxon>
        <taxon>Pseudomonadota</taxon>
        <taxon>Gammaproteobacteria</taxon>
        <taxon>Pseudomonadales</taxon>
        <taxon>Pseudomonadaceae</taxon>
        <taxon>Azomonas</taxon>
    </lineage>
</organism>
<keyword evidence="10 12" id="KW-0238">DNA-binding</keyword>
<comment type="catalytic activity">
    <reaction evidence="12">
        <text>ssDNA + n NTP = ssDNA/pppN(pN)n-1 hybrid + (n-1) diphosphate.</text>
        <dbReference type="EC" id="2.7.7.101"/>
    </reaction>
</comment>
<dbReference type="Pfam" id="PF01807">
    <property type="entry name" value="Zn_ribbon_DnaG"/>
    <property type="match status" value="1"/>
</dbReference>
<protein>
    <recommendedName>
        <fullName evidence="12 13">DNA primase</fullName>
        <ecNumber evidence="12">2.7.7.101</ecNumber>
    </recommendedName>
</protein>
<dbReference type="GO" id="GO:0008270">
    <property type="term" value="F:zinc ion binding"/>
    <property type="evidence" value="ECO:0007669"/>
    <property type="project" value="UniProtKB-UniRule"/>
</dbReference>
<evidence type="ECO:0000256" key="7">
    <source>
        <dbReference type="ARBA" id="ARBA00022771"/>
    </source>
</evidence>
<dbReference type="SMART" id="SM00400">
    <property type="entry name" value="ZnF_CHCC"/>
    <property type="match status" value="1"/>
</dbReference>
<accession>A0A562I064</accession>
<dbReference type="AlphaFoldDB" id="A0A562I064"/>
<dbReference type="PANTHER" id="PTHR30313">
    <property type="entry name" value="DNA PRIMASE"/>
    <property type="match status" value="1"/>
</dbReference>
<evidence type="ECO:0000256" key="5">
    <source>
        <dbReference type="ARBA" id="ARBA00022705"/>
    </source>
</evidence>
<dbReference type="InterPro" id="IPR006171">
    <property type="entry name" value="TOPRIM_dom"/>
</dbReference>
<evidence type="ECO:0000256" key="12">
    <source>
        <dbReference type="HAMAP-Rule" id="MF_00974"/>
    </source>
</evidence>
<dbReference type="InterPro" id="IPR030846">
    <property type="entry name" value="DnaG_bac"/>
</dbReference>
<dbReference type="FunFam" id="3.40.1360.10:FF:000002">
    <property type="entry name" value="DNA primase"/>
    <property type="match status" value="1"/>
</dbReference>
<comment type="function">
    <text evidence="12 13">RNA polymerase that catalyzes the synthesis of short RNA molecules used as primers for DNA polymerase during DNA replication.</text>
</comment>
<dbReference type="Pfam" id="PF13155">
    <property type="entry name" value="Toprim_2"/>
    <property type="match status" value="1"/>
</dbReference>
<keyword evidence="11 12" id="KW-0804">Transcription</keyword>
<dbReference type="OrthoDB" id="9803773at2"/>
<dbReference type="Gene3D" id="3.90.980.10">
    <property type="entry name" value="DNA primase, catalytic core, N-terminal domain"/>
    <property type="match status" value="1"/>
</dbReference>
<keyword evidence="4 12" id="KW-0548">Nucleotidyltransferase</keyword>
<keyword evidence="5 12" id="KW-0235">DNA replication</keyword>
<reference evidence="17 18" key="1">
    <citation type="submission" date="2019-07" db="EMBL/GenBank/DDBJ databases">
        <title>Genomic Encyclopedia of Type Strains, Phase I: the one thousand microbial genomes (KMG-I) project.</title>
        <authorList>
            <person name="Kyrpides N."/>
        </authorList>
    </citation>
    <scope>NUCLEOTIDE SEQUENCE [LARGE SCALE GENOMIC DNA]</scope>
    <source>
        <strain evidence="17 18">DSM 375</strain>
    </source>
</reference>
<comment type="subunit">
    <text evidence="12">Monomer. Interacts with DnaB.</text>
</comment>
<evidence type="ECO:0000256" key="8">
    <source>
        <dbReference type="ARBA" id="ARBA00022833"/>
    </source>
</evidence>
<dbReference type="FunFam" id="3.90.980.10:FF:000001">
    <property type="entry name" value="DNA primase"/>
    <property type="match status" value="1"/>
</dbReference>
<evidence type="ECO:0000256" key="4">
    <source>
        <dbReference type="ARBA" id="ARBA00022695"/>
    </source>
</evidence>
<dbReference type="GO" id="GO:1990077">
    <property type="term" value="C:primosome complex"/>
    <property type="evidence" value="ECO:0007669"/>
    <property type="project" value="UniProtKB-KW"/>
</dbReference>
<dbReference type="Pfam" id="PF10410">
    <property type="entry name" value="DnaB_bind"/>
    <property type="match status" value="1"/>
</dbReference>
<keyword evidence="7 12" id="KW-0863">Zinc-finger</keyword>
<comment type="similarity">
    <text evidence="12 13">Belongs to the DnaG primase family.</text>
</comment>
<name>A0A562I064_9GAMM</name>
<evidence type="ECO:0000256" key="13">
    <source>
        <dbReference type="PIRNR" id="PIRNR002811"/>
    </source>
</evidence>
<dbReference type="InterPro" id="IPR016136">
    <property type="entry name" value="DNA_helicase_N/primase_C"/>
</dbReference>
<dbReference type="Pfam" id="PF08278">
    <property type="entry name" value="DnaG_DnaB_bind"/>
    <property type="match status" value="1"/>
</dbReference>
<dbReference type="InterPro" id="IPR050219">
    <property type="entry name" value="DnaG_primase"/>
</dbReference>
<feature type="domain" description="Toprim" evidence="16">
    <location>
        <begin position="259"/>
        <end position="341"/>
    </location>
</feature>
<dbReference type="GO" id="GO:0003899">
    <property type="term" value="F:DNA-directed RNA polymerase activity"/>
    <property type="evidence" value="ECO:0007669"/>
    <property type="project" value="UniProtKB-UniRule"/>
</dbReference>
<dbReference type="InterPro" id="IPR013173">
    <property type="entry name" value="DNA_primase_DnaG_DnaB-bd_dom"/>
</dbReference>
<evidence type="ECO:0000313" key="17">
    <source>
        <dbReference type="EMBL" id="TWH64449.1"/>
    </source>
</evidence>
<dbReference type="InterPro" id="IPR036977">
    <property type="entry name" value="DNA_primase_Znf_CHC2"/>
</dbReference>
<keyword evidence="18" id="KW-1185">Reference proteome</keyword>
<dbReference type="GO" id="GO:0006269">
    <property type="term" value="P:DNA replication, synthesis of primer"/>
    <property type="evidence" value="ECO:0007669"/>
    <property type="project" value="UniProtKB-UniRule"/>
</dbReference>
<feature type="region of interest" description="Disordered" evidence="15">
    <location>
        <begin position="423"/>
        <end position="443"/>
    </location>
</feature>
<dbReference type="InterPro" id="IPR013264">
    <property type="entry name" value="DNAG_N"/>
</dbReference>
<dbReference type="GO" id="GO:0005737">
    <property type="term" value="C:cytoplasm"/>
    <property type="evidence" value="ECO:0007669"/>
    <property type="project" value="TreeGrafter"/>
</dbReference>
<dbReference type="Gene3D" id="3.40.1360.10">
    <property type="match status" value="1"/>
</dbReference>
<evidence type="ECO:0000313" key="18">
    <source>
        <dbReference type="Proteomes" id="UP000319627"/>
    </source>
</evidence>
<evidence type="ECO:0000256" key="14">
    <source>
        <dbReference type="PIRSR" id="PIRSR002811-1"/>
    </source>
</evidence>
<keyword evidence="1 12" id="KW-0240">DNA-directed RNA polymerase</keyword>
<evidence type="ECO:0000256" key="10">
    <source>
        <dbReference type="ARBA" id="ARBA00023125"/>
    </source>
</evidence>
<evidence type="ECO:0000256" key="3">
    <source>
        <dbReference type="ARBA" id="ARBA00022679"/>
    </source>
</evidence>
<evidence type="ECO:0000256" key="9">
    <source>
        <dbReference type="ARBA" id="ARBA00022842"/>
    </source>
</evidence>
<dbReference type="GO" id="GO:0003677">
    <property type="term" value="F:DNA binding"/>
    <property type="evidence" value="ECO:0007669"/>
    <property type="project" value="UniProtKB-KW"/>
</dbReference>
<comment type="caution">
    <text evidence="17">The sequence shown here is derived from an EMBL/GenBank/DDBJ whole genome shotgun (WGS) entry which is preliminary data.</text>
</comment>
<dbReference type="InterPro" id="IPR034151">
    <property type="entry name" value="TOPRIM_DnaG_bac"/>
</dbReference>
<dbReference type="EC" id="2.7.7.101" evidence="12"/>
<dbReference type="Gene3D" id="1.20.50.20">
    <property type="entry name" value="DnaG, RNA polymerase domain, helical bundle"/>
    <property type="match status" value="1"/>
</dbReference>
<dbReference type="RefSeq" id="WP_144572095.1">
    <property type="nucleotide sequence ID" value="NZ_VLKG01000009.1"/>
</dbReference>
<dbReference type="FunFam" id="3.90.580.10:FF:000001">
    <property type="entry name" value="DNA primase"/>
    <property type="match status" value="1"/>
</dbReference>
<dbReference type="CDD" id="cd03364">
    <property type="entry name" value="TOPRIM_DnaG_primases"/>
    <property type="match status" value="1"/>
</dbReference>
<dbReference type="InterPro" id="IPR002694">
    <property type="entry name" value="Znf_CHC2"/>
</dbReference>
<gene>
    <name evidence="12" type="primary">dnaG</name>
    <name evidence="17" type="ORF">LX59_02397</name>
</gene>
<dbReference type="Pfam" id="PF08275">
    <property type="entry name" value="DNAG_N"/>
    <property type="match status" value="1"/>
</dbReference>
<keyword evidence="8 12" id="KW-0862">Zinc</keyword>
<dbReference type="NCBIfam" id="TIGR01391">
    <property type="entry name" value="dnaG"/>
    <property type="match status" value="1"/>
</dbReference>
<keyword evidence="9" id="KW-0460">Magnesium</keyword>
<dbReference type="Gene3D" id="3.90.580.10">
    <property type="entry name" value="Zinc finger, CHC2-type domain"/>
    <property type="match status" value="1"/>
</dbReference>
<keyword evidence="3 12" id="KW-0808">Transferase</keyword>
<sequence>MSGSIPQSFIHDLLNRVDLVGLIGERITLKKSGKNHLACCPFHDDRSPSFSVSSERQRYHCFGCGAKGDAIDFLVNHDRLDFRQAVEELAHRVGVDIPSEARGSEGIIEPKTPLYNLLADAALWYQQALKEHPKRQLAIDYLKGRGLSGAIARDFALGFAPPGWDHLIQALGTDNDQQRLMLDAGLILENAETGRRYDRFRDRIVFPIRDQRGRVIAFGGRVLGDDKPKYLNSPESPVFHKGHELYGLYEARRFNRDLTEIMVVEGYMDVIALAQQGLRNAVAVLGTATTGKHIQCLFRTVPNILFCFDGDAAGREAAWRALEAALPHLEDGRRVRFLFLPEGEDPDSLVRQEGVEVFLARIQQQAQTLVEYCFKKLAEDVDLSLPEDRARYQKLLTPLIEQVPGPYLQELMRQRLTELTGLSAPSKSDISGSTSAPAPSNPVSVAELTNAADRQSSTSVVTSKAGYASKKTDSPIRIALCTLLYRPELAQRVGAIDCLEDLDTDPDTQLLSQLLRWLGSTPHLKPVQLLARCHGTEQGHHLISLLEQEWLIAEDNLEQQFFDTINNLIVRQHERSLDALLRKARETELGIEEKDRLRHLCHLVQRSASEGSATASGANREL</sequence>
<dbReference type="PROSITE" id="PS50880">
    <property type="entry name" value="TOPRIM"/>
    <property type="match status" value="1"/>
</dbReference>
<keyword evidence="6 12" id="KW-0479">Metal-binding</keyword>
<evidence type="ECO:0000256" key="6">
    <source>
        <dbReference type="ARBA" id="ARBA00022723"/>
    </source>
</evidence>
<dbReference type="SUPFAM" id="SSF57783">
    <property type="entry name" value="Zinc beta-ribbon"/>
    <property type="match status" value="1"/>
</dbReference>
<dbReference type="Gene3D" id="1.10.860.10">
    <property type="entry name" value="DNAb Helicase, Chain A"/>
    <property type="match status" value="1"/>
</dbReference>
<dbReference type="SUPFAM" id="SSF117023">
    <property type="entry name" value="DNA primase DnaG, C-terminal domain"/>
    <property type="match status" value="1"/>
</dbReference>
<comment type="domain">
    <text evidence="12">Contains an N-terminal zinc-binding domain, a central core domain that contains the primase activity, and a C-terminal DnaB-binding domain.</text>
</comment>
<dbReference type="SMART" id="SM00766">
    <property type="entry name" value="DnaG_DnaB_bind"/>
    <property type="match status" value="1"/>
</dbReference>
<evidence type="ECO:0000256" key="1">
    <source>
        <dbReference type="ARBA" id="ARBA00022478"/>
    </source>
</evidence>
<comment type="cofactor">
    <cofactor evidence="12 13 14">
        <name>Zn(2+)</name>
        <dbReference type="ChEBI" id="CHEBI:29105"/>
    </cofactor>
    <text evidence="12 13 14">Binds 1 zinc ion per monomer.</text>
</comment>
<evidence type="ECO:0000256" key="11">
    <source>
        <dbReference type="ARBA" id="ARBA00023163"/>
    </source>
</evidence>
<dbReference type="GO" id="GO:0000428">
    <property type="term" value="C:DNA-directed RNA polymerase complex"/>
    <property type="evidence" value="ECO:0007669"/>
    <property type="project" value="UniProtKB-KW"/>
</dbReference>
<dbReference type="EMBL" id="VLKG01000009">
    <property type="protein sequence ID" value="TWH64449.1"/>
    <property type="molecule type" value="Genomic_DNA"/>
</dbReference>
<proteinExistence type="inferred from homology"/>
<feature type="zinc finger region" description="CHC2-type" evidence="12 14">
    <location>
        <begin position="40"/>
        <end position="64"/>
    </location>
</feature>
<dbReference type="Proteomes" id="UP000319627">
    <property type="component" value="Unassembled WGS sequence"/>
</dbReference>
<dbReference type="SMART" id="SM00493">
    <property type="entry name" value="TOPRIM"/>
    <property type="match status" value="1"/>
</dbReference>
<keyword evidence="2 12" id="KW-0639">Primosome</keyword>
<evidence type="ECO:0000256" key="15">
    <source>
        <dbReference type="SAM" id="MobiDB-lite"/>
    </source>
</evidence>
<dbReference type="InterPro" id="IPR037068">
    <property type="entry name" value="DNA_primase_core_N_sf"/>
</dbReference>